<keyword evidence="4" id="KW-1003">Cell membrane</keyword>
<feature type="transmembrane region" description="Helical" evidence="10">
    <location>
        <begin position="159"/>
        <end position="182"/>
    </location>
</feature>
<evidence type="ECO:0000256" key="10">
    <source>
        <dbReference type="SAM" id="Phobius"/>
    </source>
</evidence>
<protein>
    <recommendedName>
        <fullName evidence="3">histidine kinase</fullName>
        <ecNumber evidence="3">2.7.13.3</ecNumber>
    </recommendedName>
</protein>
<dbReference type="InterPro" id="IPR003661">
    <property type="entry name" value="HisK_dim/P_dom"/>
</dbReference>
<reference evidence="13" key="1">
    <citation type="submission" date="2024-04" db="EMBL/GenBank/DDBJ databases">
        <title>Phylogenomic analyses of a clade within the roseobacter group suggest taxonomic reassignments of species of the genera Aestuariivita, Citreicella, Loktanella, Nautella, Pelagibaca, Ruegeria, Thalassobius, Thiobacimonas and Tropicibacter, and the proposal o.</title>
        <authorList>
            <person name="Jeon C.O."/>
        </authorList>
    </citation>
    <scope>NUCLEOTIDE SEQUENCE [LARGE SCALE GENOMIC DNA]</scope>
    <source>
        <strain evidence="13">BS5-3</strain>
    </source>
</reference>
<evidence type="ECO:0000256" key="2">
    <source>
        <dbReference type="ARBA" id="ARBA00004651"/>
    </source>
</evidence>
<dbReference type="PROSITE" id="PS50109">
    <property type="entry name" value="HIS_KIN"/>
    <property type="match status" value="1"/>
</dbReference>
<keyword evidence="9" id="KW-0067">ATP-binding</keyword>
<name>A0ABZ2V537_9RHOB</name>
<keyword evidence="13" id="KW-1185">Reference proteome</keyword>
<keyword evidence="7" id="KW-0547">Nucleotide-binding</keyword>
<dbReference type="Gene3D" id="1.10.287.130">
    <property type="match status" value="1"/>
</dbReference>
<accession>A0ABZ2V537</accession>
<dbReference type="Pfam" id="PF00512">
    <property type="entry name" value="HisKA"/>
    <property type="match status" value="1"/>
</dbReference>
<keyword evidence="10" id="KW-0472">Membrane</keyword>
<dbReference type="Pfam" id="PF02518">
    <property type="entry name" value="HATPase_c"/>
    <property type="match status" value="1"/>
</dbReference>
<dbReference type="InterPro" id="IPR050980">
    <property type="entry name" value="2C_sensor_his_kinase"/>
</dbReference>
<dbReference type="InterPro" id="IPR005467">
    <property type="entry name" value="His_kinase_dom"/>
</dbReference>
<dbReference type="NCBIfam" id="NF033792">
    <property type="entry name" value="ActS_PrrB_HisK"/>
    <property type="match status" value="1"/>
</dbReference>
<dbReference type="InterPro" id="IPR003594">
    <property type="entry name" value="HATPase_dom"/>
</dbReference>
<evidence type="ECO:0000256" key="3">
    <source>
        <dbReference type="ARBA" id="ARBA00012438"/>
    </source>
</evidence>
<comment type="subcellular location">
    <subcellularLocation>
        <location evidence="2">Cell membrane</location>
        <topology evidence="2">Multi-pass membrane protein</topology>
    </subcellularLocation>
</comment>
<dbReference type="InterPro" id="IPR047770">
    <property type="entry name" value="RegB"/>
</dbReference>
<dbReference type="PRINTS" id="PR00344">
    <property type="entry name" value="BCTRLSENSOR"/>
</dbReference>
<dbReference type="SUPFAM" id="SSF47384">
    <property type="entry name" value="Homodimeric domain of signal transducing histidine kinase"/>
    <property type="match status" value="1"/>
</dbReference>
<evidence type="ECO:0000259" key="11">
    <source>
        <dbReference type="PROSITE" id="PS50109"/>
    </source>
</evidence>
<dbReference type="NCBIfam" id="NF045988">
    <property type="entry name" value="HisKinRegBRhodob"/>
    <property type="match status" value="1"/>
</dbReference>
<keyword evidence="10" id="KW-1133">Transmembrane helix</keyword>
<evidence type="ECO:0000256" key="1">
    <source>
        <dbReference type="ARBA" id="ARBA00000085"/>
    </source>
</evidence>
<dbReference type="PANTHER" id="PTHR44936">
    <property type="entry name" value="SENSOR PROTEIN CREC"/>
    <property type="match status" value="1"/>
</dbReference>
<evidence type="ECO:0000256" key="8">
    <source>
        <dbReference type="ARBA" id="ARBA00022777"/>
    </source>
</evidence>
<evidence type="ECO:0000313" key="12">
    <source>
        <dbReference type="EMBL" id="WZC49660.1"/>
    </source>
</evidence>
<dbReference type="InterPro" id="IPR036097">
    <property type="entry name" value="HisK_dim/P_sf"/>
</dbReference>
<dbReference type="InterPro" id="IPR004358">
    <property type="entry name" value="Sig_transdc_His_kin-like_C"/>
</dbReference>
<dbReference type="EMBL" id="CP150951">
    <property type="protein sequence ID" value="WZC49660.1"/>
    <property type="molecule type" value="Genomic_DNA"/>
</dbReference>
<proteinExistence type="predicted"/>
<evidence type="ECO:0000313" key="13">
    <source>
        <dbReference type="Proteomes" id="UP001440612"/>
    </source>
</evidence>
<evidence type="ECO:0000256" key="9">
    <source>
        <dbReference type="ARBA" id="ARBA00022840"/>
    </source>
</evidence>
<feature type="transmembrane region" description="Helical" evidence="10">
    <location>
        <begin position="84"/>
        <end position="102"/>
    </location>
</feature>
<evidence type="ECO:0000256" key="4">
    <source>
        <dbReference type="ARBA" id="ARBA00022475"/>
    </source>
</evidence>
<dbReference type="SMART" id="SM00387">
    <property type="entry name" value="HATPase_c"/>
    <property type="match status" value="1"/>
</dbReference>
<dbReference type="InterPro" id="IPR036890">
    <property type="entry name" value="HATPase_C_sf"/>
</dbReference>
<dbReference type="GO" id="GO:0004673">
    <property type="term" value="F:protein histidine kinase activity"/>
    <property type="evidence" value="ECO:0007669"/>
    <property type="project" value="UniProtKB-EC"/>
</dbReference>
<keyword evidence="10" id="KW-0812">Transmembrane</keyword>
<dbReference type="EC" id="2.7.13.3" evidence="3"/>
<organism evidence="12 13">
    <name type="scientific">Yoonia phaeophyticola</name>
    <dbReference type="NCBI Taxonomy" id="3137369"/>
    <lineage>
        <taxon>Bacteria</taxon>
        <taxon>Pseudomonadati</taxon>
        <taxon>Pseudomonadota</taxon>
        <taxon>Alphaproteobacteria</taxon>
        <taxon>Rhodobacterales</taxon>
        <taxon>Paracoccaceae</taxon>
        <taxon>Yoonia</taxon>
    </lineage>
</organism>
<evidence type="ECO:0000256" key="7">
    <source>
        <dbReference type="ARBA" id="ARBA00022741"/>
    </source>
</evidence>
<dbReference type="PANTHER" id="PTHR44936:SF10">
    <property type="entry name" value="SENSOR PROTEIN RSTB"/>
    <property type="match status" value="1"/>
</dbReference>
<dbReference type="CDD" id="cd00082">
    <property type="entry name" value="HisKA"/>
    <property type="match status" value="1"/>
</dbReference>
<dbReference type="Proteomes" id="UP001440612">
    <property type="component" value="Chromosome"/>
</dbReference>
<dbReference type="SMART" id="SM00388">
    <property type="entry name" value="HisKA"/>
    <property type="match status" value="1"/>
</dbReference>
<feature type="transmembrane region" description="Helical" evidence="10">
    <location>
        <begin position="129"/>
        <end position="147"/>
    </location>
</feature>
<sequence>MQATEIQLFQEQKRSNWVRLRTLMTLRWFAIIGQAIAVFAAIKVYHLQINVGLPAVVIGGSVAANIFCFFAYPENRRLSEREGFVWLIFDIVQLSFLLFLTGGLNNPFAMLIMAPVTIAATVLHRSSTIVLGVLALLLLSLISRYHIPIVTADGAILSLPVLFQFGFWVALMISVVFLAIYARQVTTEMHTMGEALVATQLALAREQKLTDLGGVVAATAHELGTPLATIKLVSSELMEELSDHPDLIEDAELIRSQADRCRDILHSMGRAGKDDLHLKHAPIETVLRDAAEPHLDRGKEVIFDITPGDDGEPSQPAIPRRPEIIHGLRNLIQNAVDFARSEVAVSAIWSPEQITIRIADDGRGFPQSVIGRIGEPYVKRRRLSEDGPRRPGYDGMGLGLFIAKTLLERSGATLTFANGASGGAVIDVVWPRDVLSPVASEQTPALGENQPNDPWT</sequence>
<dbReference type="Gene3D" id="3.30.565.10">
    <property type="entry name" value="Histidine kinase-like ATPase, C-terminal domain"/>
    <property type="match status" value="1"/>
</dbReference>
<evidence type="ECO:0000256" key="6">
    <source>
        <dbReference type="ARBA" id="ARBA00022679"/>
    </source>
</evidence>
<feature type="transmembrane region" description="Helical" evidence="10">
    <location>
        <begin position="26"/>
        <end position="45"/>
    </location>
</feature>
<comment type="catalytic activity">
    <reaction evidence="1">
        <text>ATP + protein L-histidine = ADP + protein N-phospho-L-histidine.</text>
        <dbReference type="EC" id="2.7.13.3"/>
    </reaction>
</comment>
<feature type="domain" description="Histidine kinase" evidence="11">
    <location>
        <begin position="218"/>
        <end position="434"/>
    </location>
</feature>
<keyword evidence="8 12" id="KW-0418">Kinase</keyword>
<dbReference type="SUPFAM" id="SSF55874">
    <property type="entry name" value="ATPase domain of HSP90 chaperone/DNA topoisomerase II/histidine kinase"/>
    <property type="match status" value="1"/>
</dbReference>
<dbReference type="RefSeq" id="WP_341367770.1">
    <property type="nucleotide sequence ID" value="NZ_CP150951.2"/>
</dbReference>
<feature type="transmembrane region" description="Helical" evidence="10">
    <location>
        <begin position="51"/>
        <end position="72"/>
    </location>
</feature>
<evidence type="ECO:0000256" key="5">
    <source>
        <dbReference type="ARBA" id="ARBA00022553"/>
    </source>
</evidence>
<gene>
    <name evidence="12" type="primary">regB</name>
    <name evidence="12" type="synonym">prrB</name>
    <name evidence="12" type="ORF">AABB29_03130</name>
</gene>
<keyword evidence="5" id="KW-0597">Phosphoprotein</keyword>
<keyword evidence="6 12" id="KW-0808">Transferase</keyword>